<sequence>MRQLQRIVGSMMSENIRKYETKEEKIILMADEELITIVDKNSVEEYDDEMYQSFLDALSECTNDDGDLQFNP</sequence>
<name>A0A5J4P3R3_9ZZZZ</name>
<dbReference type="EMBL" id="SNRY01011964">
    <property type="protein sequence ID" value="KAA6303896.1"/>
    <property type="molecule type" value="Genomic_DNA"/>
</dbReference>
<dbReference type="AlphaFoldDB" id="A0A5J4P3R3"/>
<reference evidence="1" key="1">
    <citation type="submission" date="2019-03" db="EMBL/GenBank/DDBJ databases">
        <title>Single cell metagenomics reveals metabolic interactions within the superorganism composed of flagellate Streblomastix strix and complex community of Bacteroidetes bacteria on its surface.</title>
        <authorList>
            <person name="Treitli S.C."/>
            <person name="Kolisko M."/>
            <person name="Husnik F."/>
            <person name="Keeling P."/>
            <person name="Hampl V."/>
        </authorList>
    </citation>
    <scope>NUCLEOTIDE SEQUENCE</scope>
    <source>
        <strain evidence="1">STM</strain>
    </source>
</reference>
<organism evidence="1">
    <name type="scientific">termite gut metagenome</name>
    <dbReference type="NCBI Taxonomy" id="433724"/>
    <lineage>
        <taxon>unclassified sequences</taxon>
        <taxon>metagenomes</taxon>
        <taxon>organismal metagenomes</taxon>
    </lineage>
</organism>
<gene>
    <name evidence="1" type="ORF">EZS27_044461</name>
</gene>
<proteinExistence type="predicted"/>
<accession>A0A5J4P3R3</accession>
<comment type="caution">
    <text evidence="1">The sequence shown here is derived from an EMBL/GenBank/DDBJ whole genome shotgun (WGS) entry which is preliminary data.</text>
</comment>
<evidence type="ECO:0000313" key="1">
    <source>
        <dbReference type="EMBL" id="KAA6303896.1"/>
    </source>
</evidence>
<protein>
    <submittedName>
        <fullName evidence="1">Uncharacterized protein</fullName>
    </submittedName>
</protein>